<feature type="compositionally biased region" description="Acidic residues" evidence="11">
    <location>
        <begin position="1049"/>
        <end position="1060"/>
    </location>
</feature>
<dbReference type="InterPro" id="IPR003855">
    <property type="entry name" value="K+_transporter"/>
</dbReference>
<keyword evidence="4 10" id="KW-0633">Potassium transport</keyword>
<feature type="transmembrane region" description="Helical" evidence="10">
    <location>
        <begin position="858"/>
        <end position="881"/>
    </location>
</feature>
<dbReference type="Pfam" id="PF13966">
    <property type="entry name" value="zf-RVT"/>
    <property type="match status" value="1"/>
</dbReference>
<evidence type="ECO:0000313" key="17">
    <source>
        <dbReference type="Proteomes" id="UP001459277"/>
    </source>
</evidence>
<evidence type="ECO:0000256" key="7">
    <source>
        <dbReference type="ARBA" id="ARBA00022989"/>
    </source>
</evidence>
<comment type="function">
    <text evidence="10">Potassium transporter.</text>
</comment>
<sequence>MEEANPSSTSYAWCSIIRGREVIKKGAIWRIVDGQSVDIWADSWLHRKYSPRVLSPRLETMIGAKVCSLIDAEQKQWRTEVLDNTMLRFEVEIIRTIPLCRTNQPDVLTWPYNPKGEYTVKSGFQFLQREFQNTQPGQSDLSRLKPLWQAIWNLPVPSKVKHLVWRATKNSLPSKDNLVRRKIIQDGCCDAYREYPEDVKYALYSCPKLDELWQKVPQWNHENLKLAVNFVDLIGTVFAENREPTLFAMVVWALWTGRNNLRIGKNVENLVHLLQQARERVSDFVQHNTVPAAPVGCPPAGWQPPDPGLYKVNVDGALFDADNTTGLGVVIRNAHGQVMASLSERIPLPSTVIEVEALAAQRGLEFAVETGFRNIILESDSQILITALREDSYSLASFGHLVKDIQFIASYLSLINYTHTTAWKVILHLAFQSIGIVYGDIGTSPLYVFDSTFTKGINHNDDILGVLSMIFYTLTLIPLVKYVFVVLRANDNGDGGTFALYSLICRYAKVSLIPSQQAEDQEVSNFKLELPNNSLKRASWLKSKLENSQFAKFFLLFSTMLGTSMVIGDGVLTPCISGLFIFLFDLIILSYIYYNIYTTSIFADIIVWISVAILICLFSIQRFGTDKVGYTFAPIICIWFAFIGGIGIFNFIKFDPTVVKALNPQYIIEYFQRNKKEAWVSLGGIVLAITGTEALFADVGHFTVRSIQISMCSVTYPALIFAYTGQAAFLRKHNDLVGDTFFKNIPGPLYWPMFGIAVLAAIIASQAMISGSFSIIQQSLSLGCFPRVKIVHTSTKYEGQVYIPEINYLLMLACVAVTLGFRSTTSIGNAYGIAVVFVMTLTSSFLVLIMIMIWKTHILLIISYVLFIGTVELVYLSSVLYKFDQGGYLPLAFAAILMTIMYVWNDVYRRKYYYELDHKIPPDKLKEVVTGTNINQMPGLAIFYSELVQGIPPIFKHYVENVPALHSVLVFVSIKSLPISKVPAEERFLFRRVETKEHNVFRCVVRYGYSDVRNEHEPFEKMLIEMLKDFIADDVFWLSQNVLNNDDNGGELDDGVADGENENKDVKQVDEEKQREAIEKEIEAVDKAWCAGVVHLFGENEVIAHKGAGIGRRIIIDYAYNFLKRNLRQSDKVFNIPHKRMLKVGMTYEL</sequence>
<feature type="transmembrane region" description="Helical" evidence="10">
    <location>
        <begin position="463"/>
        <end position="484"/>
    </location>
</feature>
<reference evidence="16 17" key="1">
    <citation type="submission" date="2024-01" db="EMBL/GenBank/DDBJ databases">
        <title>A telomere-to-telomere, gap-free genome of sweet tea (Lithocarpus litseifolius).</title>
        <authorList>
            <person name="Zhou J."/>
        </authorList>
    </citation>
    <scope>NUCLEOTIDE SEQUENCE [LARGE SCALE GENOMIC DNA]</scope>
    <source>
        <strain evidence="16">Zhou-2022a</strain>
        <tissue evidence="16">Leaf</tissue>
    </source>
</reference>
<feature type="transmembrane region" description="Helical" evidence="10">
    <location>
        <begin position="749"/>
        <end position="769"/>
    </location>
</feature>
<keyword evidence="6 10" id="KW-0630">Potassium</keyword>
<keyword evidence="3" id="KW-0813">Transport</keyword>
<dbReference type="InterPro" id="IPR026960">
    <property type="entry name" value="RVT-Znf"/>
</dbReference>
<dbReference type="GO" id="GO:0015079">
    <property type="term" value="F:potassium ion transmembrane transporter activity"/>
    <property type="evidence" value="ECO:0007669"/>
    <property type="project" value="UniProtKB-UniRule"/>
</dbReference>
<evidence type="ECO:0000256" key="3">
    <source>
        <dbReference type="ARBA" id="ARBA00022448"/>
    </source>
</evidence>
<evidence type="ECO:0000256" key="10">
    <source>
        <dbReference type="RuleBase" id="RU321113"/>
    </source>
</evidence>
<evidence type="ECO:0000259" key="15">
    <source>
        <dbReference type="Pfam" id="PF22776"/>
    </source>
</evidence>
<dbReference type="InterPro" id="IPR012337">
    <property type="entry name" value="RNaseH-like_sf"/>
</dbReference>
<evidence type="ECO:0000313" key="16">
    <source>
        <dbReference type="EMBL" id="KAK9983804.1"/>
    </source>
</evidence>
<feature type="transmembrane region" description="Helical" evidence="10">
    <location>
        <begin position="600"/>
        <end position="620"/>
    </location>
</feature>
<feature type="transmembrane region" description="Helical" evidence="10">
    <location>
        <begin position="709"/>
        <end position="729"/>
    </location>
</feature>
<dbReference type="InterPro" id="IPR053951">
    <property type="entry name" value="K_trans_N"/>
</dbReference>
<dbReference type="Pfam" id="PF13456">
    <property type="entry name" value="RVT_3"/>
    <property type="match status" value="1"/>
</dbReference>
<dbReference type="Pfam" id="PF22776">
    <property type="entry name" value="K_trans_C"/>
    <property type="match status" value="1"/>
</dbReference>
<dbReference type="CDD" id="cd06222">
    <property type="entry name" value="RNase_H_like"/>
    <property type="match status" value="1"/>
</dbReference>
<comment type="subcellular location">
    <subcellularLocation>
        <location evidence="1">Cell membrane</location>
        <topology evidence="1">Multi-pass membrane protein</topology>
    </subcellularLocation>
    <subcellularLocation>
        <location evidence="10">Membrane</location>
        <topology evidence="10">Multi-pass membrane protein</topology>
    </subcellularLocation>
</comment>
<dbReference type="AlphaFoldDB" id="A0AAW2BFP9"/>
<dbReference type="PANTHER" id="PTHR30540">
    <property type="entry name" value="OSMOTIC STRESS POTASSIUM TRANSPORTER"/>
    <property type="match status" value="1"/>
</dbReference>
<dbReference type="GO" id="GO:0003676">
    <property type="term" value="F:nucleic acid binding"/>
    <property type="evidence" value="ECO:0007669"/>
    <property type="project" value="InterPro"/>
</dbReference>
<dbReference type="InterPro" id="IPR036397">
    <property type="entry name" value="RNaseH_sf"/>
</dbReference>
<comment type="similarity">
    <text evidence="2 10">Belongs to the HAK/KUP transporter (TC 2.A.72.3) family.</text>
</comment>
<feature type="transmembrane region" description="Helical" evidence="10">
    <location>
        <begin position="678"/>
        <end position="697"/>
    </location>
</feature>
<dbReference type="InterPro" id="IPR053952">
    <property type="entry name" value="K_trans_C"/>
</dbReference>
<feature type="transmembrane region" description="Helical" evidence="10">
    <location>
        <begin position="806"/>
        <end position="824"/>
    </location>
</feature>
<dbReference type="InterPro" id="IPR044730">
    <property type="entry name" value="RNase_H-like_dom_plant"/>
</dbReference>
<feature type="region of interest" description="Disordered" evidence="11">
    <location>
        <begin position="1049"/>
        <end position="1069"/>
    </location>
</feature>
<keyword evidence="5 10" id="KW-0812">Transmembrane</keyword>
<protein>
    <recommendedName>
        <fullName evidence="10">Potassium transporter</fullName>
    </recommendedName>
</protein>
<dbReference type="NCBIfam" id="TIGR00794">
    <property type="entry name" value="kup"/>
    <property type="match status" value="1"/>
</dbReference>
<feature type="transmembrane region" description="Helical" evidence="10">
    <location>
        <begin position="550"/>
        <end position="568"/>
    </location>
</feature>
<evidence type="ECO:0000259" key="14">
    <source>
        <dbReference type="Pfam" id="PF13966"/>
    </source>
</evidence>
<dbReference type="SUPFAM" id="SSF53098">
    <property type="entry name" value="Ribonuclease H-like"/>
    <property type="match status" value="1"/>
</dbReference>
<evidence type="ECO:0000256" key="6">
    <source>
        <dbReference type="ARBA" id="ARBA00022958"/>
    </source>
</evidence>
<evidence type="ECO:0000256" key="8">
    <source>
        <dbReference type="ARBA" id="ARBA00023065"/>
    </source>
</evidence>
<keyword evidence="7 10" id="KW-1133">Transmembrane helix</keyword>
<evidence type="ECO:0000256" key="11">
    <source>
        <dbReference type="SAM" id="MobiDB-lite"/>
    </source>
</evidence>
<keyword evidence="8 10" id="KW-0406">Ion transport</keyword>
<evidence type="ECO:0000259" key="12">
    <source>
        <dbReference type="Pfam" id="PF02705"/>
    </source>
</evidence>
<dbReference type="Gene3D" id="3.30.420.10">
    <property type="entry name" value="Ribonuclease H-like superfamily/Ribonuclease H"/>
    <property type="match status" value="1"/>
</dbReference>
<evidence type="ECO:0000256" key="4">
    <source>
        <dbReference type="ARBA" id="ARBA00022538"/>
    </source>
</evidence>
<keyword evidence="9 10" id="KW-0472">Membrane</keyword>
<evidence type="ECO:0000256" key="2">
    <source>
        <dbReference type="ARBA" id="ARBA00008440"/>
    </source>
</evidence>
<feature type="domain" description="RNase H type-1" evidence="13">
    <location>
        <begin position="313"/>
        <end position="419"/>
    </location>
</feature>
<comment type="caution">
    <text evidence="16">The sequence shown here is derived from an EMBL/GenBank/DDBJ whole genome shotgun (WGS) entry which is preliminary data.</text>
</comment>
<feature type="domain" description="Reverse transcriptase zinc-binding" evidence="14">
    <location>
        <begin position="118"/>
        <end position="213"/>
    </location>
</feature>
<dbReference type="Pfam" id="PF02705">
    <property type="entry name" value="K_trans"/>
    <property type="match status" value="1"/>
</dbReference>
<evidence type="ECO:0000256" key="9">
    <source>
        <dbReference type="ARBA" id="ARBA00023136"/>
    </source>
</evidence>
<evidence type="ECO:0000256" key="5">
    <source>
        <dbReference type="ARBA" id="ARBA00022692"/>
    </source>
</evidence>
<gene>
    <name evidence="16" type="ORF">SO802_033329</name>
</gene>
<keyword evidence="17" id="KW-1185">Reference proteome</keyword>
<organism evidence="16 17">
    <name type="scientific">Lithocarpus litseifolius</name>
    <dbReference type="NCBI Taxonomy" id="425828"/>
    <lineage>
        <taxon>Eukaryota</taxon>
        <taxon>Viridiplantae</taxon>
        <taxon>Streptophyta</taxon>
        <taxon>Embryophyta</taxon>
        <taxon>Tracheophyta</taxon>
        <taxon>Spermatophyta</taxon>
        <taxon>Magnoliopsida</taxon>
        <taxon>eudicotyledons</taxon>
        <taxon>Gunneridae</taxon>
        <taxon>Pentapetalae</taxon>
        <taxon>rosids</taxon>
        <taxon>fabids</taxon>
        <taxon>Fagales</taxon>
        <taxon>Fagaceae</taxon>
        <taxon>Lithocarpus</taxon>
    </lineage>
</organism>
<evidence type="ECO:0000259" key="13">
    <source>
        <dbReference type="Pfam" id="PF13456"/>
    </source>
</evidence>
<feature type="transmembrane region" description="Helical" evidence="10">
    <location>
        <begin position="830"/>
        <end position="851"/>
    </location>
</feature>
<feature type="transmembrane region" description="Helical" evidence="10">
    <location>
        <begin position="575"/>
        <end position="594"/>
    </location>
</feature>
<dbReference type="Proteomes" id="UP001459277">
    <property type="component" value="Unassembled WGS sequence"/>
</dbReference>
<name>A0AAW2BFP9_9ROSI</name>
<dbReference type="InterPro" id="IPR002156">
    <property type="entry name" value="RNaseH_domain"/>
</dbReference>
<feature type="transmembrane region" description="Helical" evidence="10">
    <location>
        <begin position="632"/>
        <end position="652"/>
    </location>
</feature>
<dbReference type="PANTHER" id="PTHR30540:SF87">
    <property type="entry name" value="POTASSIUM TRANSPORTER"/>
    <property type="match status" value="1"/>
</dbReference>
<evidence type="ECO:0000256" key="1">
    <source>
        <dbReference type="ARBA" id="ARBA00004651"/>
    </source>
</evidence>
<dbReference type="GO" id="GO:0004523">
    <property type="term" value="F:RNA-DNA hybrid ribonuclease activity"/>
    <property type="evidence" value="ECO:0007669"/>
    <property type="project" value="InterPro"/>
</dbReference>
<dbReference type="GO" id="GO:0005886">
    <property type="term" value="C:plasma membrane"/>
    <property type="evidence" value="ECO:0007669"/>
    <property type="project" value="UniProtKB-SubCell"/>
</dbReference>
<dbReference type="EMBL" id="JAZDWU010000012">
    <property type="protein sequence ID" value="KAK9983804.1"/>
    <property type="molecule type" value="Genomic_DNA"/>
</dbReference>
<accession>A0AAW2BFP9</accession>
<feature type="domain" description="K+ potassium transporter integral membrane" evidence="12">
    <location>
        <begin position="429"/>
        <end position="924"/>
    </location>
</feature>
<proteinExistence type="inferred from homology"/>
<feature type="transmembrane region" description="Helical" evidence="10">
    <location>
        <begin position="887"/>
        <end position="904"/>
    </location>
</feature>
<feature type="domain" description="K+ potassium transporter C-terminal" evidence="15">
    <location>
        <begin position="938"/>
        <end position="1150"/>
    </location>
</feature>